<dbReference type="Pfam" id="PF14676">
    <property type="entry name" value="FANCI_S2"/>
    <property type="match status" value="1"/>
</dbReference>
<dbReference type="GO" id="GO:0070182">
    <property type="term" value="F:DNA polymerase binding"/>
    <property type="evidence" value="ECO:0007669"/>
    <property type="project" value="TreeGrafter"/>
</dbReference>
<feature type="region of interest" description="Disordered" evidence="1">
    <location>
        <begin position="973"/>
        <end position="1040"/>
    </location>
</feature>
<proteinExistence type="predicted"/>
<feature type="compositionally biased region" description="Basic residues" evidence="1">
    <location>
        <begin position="152"/>
        <end position="164"/>
    </location>
</feature>
<feature type="compositionally biased region" description="Basic residues" evidence="1">
    <location>
        <begin position="173"/>
        <end position="198"/>
    </location>
</feature>
<dbReference type="PANTHER" id="PTHR21818:SF0">
    <property type="entry name" value="FANCONI ANEMIA GROUP I PROTEIN"/>
    <property type="match status" value="1"/>
</dbReference>
<feature type="compositionally biased region" description="Acidic residues" evidence="1">
    <location>
        <begin position="992"/>
        <end position="1013"/>
    </location>
</feature>
<keyword evidence="7" id="KW-1185">Reference proteome</keyword>
<organism evidence="6 7">
    <name type="scientific">Polysphondylium violaceum</name>
    <dbReference type="NCBI Taxonomy" id="133409"/>
    <lineage>
        <taxon>Eukaryota</taxon>
        <taxon>Amoebozoa</taxon>
        <taxon>Evosea</taxon>
        <taxon>Eumycetozoa</taxon>
        <taxon>Dictyostelia</taxon>
        <taxon>Dictyosteliales</taxon>
        <taxon>Dictyosteliaceae</taxon>
        <taxon>Polysphondylium</taxon>
    </lineage>
</organism>
<comment type="caution">
    <text evidence="6">The sequence shown here is derived from an EMBL/GenBank/DDBJ whole genome shotgun (WGS) entry which is preliminary data.</text>
</comment>
<evidence type="ECO:0000259" key="2">
    <source>
        <dbReference type="Pfam" id="PF14675"/>
    </source>
</evidence>
<evidence type="ECO:0000259" key="3">
    <source>
        <dbReference type="Pfam" id="PF14676"/>
    </source>
</evidence>
<feature type="domain" description="FANCI solenoid 4" evidence="4">
    <location>
        <begin position="1293"/>
        <end position="1533"/>
    </location>
</feature>
<evidence type="ECO:0000313" key="6">
    <source>
        <dbReference type="EMBL" id="KAF2072587.1"/>
    </source>
</evidence>
<dbReference type="Proteomes" id="UP000695562">
    <property type="component" value="Unassembled WGS sequence"/>
</dbReference>
<reference evidence="6" key="1">
    <citation type="submission" date="2020-01" db="EMBL/GenBank/DDBJ databases">
        <title>Development of genomics and gene disruption for Polysphondylium violaceum indicates a role for the polyketide synthase stlB in stalk morphogenesis.</title>
        <authorList>
            <person name="Narita B."/>
            <person name="Kawabe Y."/>
            <person name="Kin K."/>
            <person name="Saito T."/>
            <person name="Gibbs R."/>
            <person name="Kuspa A."/>
            <person name="Muzny D."/>
            <person name="Queller D."/>
            <person name="Richards S."/>
            <person name="Strassman J."/>
            <person name="Sucgang R."/>
            <person name="Worley K."/>
            <person name="Schaap P."/>
        </authorList>
    </citation>
    <scope>NUCLEOTIDE SEQUENCE</scope>
    <source>
        <strain evidence="6">QSvi11</strain>
    </source>
</reference>
<feature type="compositionally biased region" description="Low complexity" evidence="1">
    <location>
        <begin position="1014"/>
        <end position="1032"/>
    </location>
</feature>
<feature type="compositionally biased region" description="Acidic residues" evidence="1">
    <location>
        <begin position="1542"/>
        <end position="1557"/>
    </location>
</feature>
<evidence type="ECO:0000313" key="7">
    <source>
        <dbReference type="Proteomes" id="UP000695562"/>
    </source>
</evidence>
<dbReference type="SUPFAM" id="SSF48371">
    <property type="entry name" value="ARM repeat"/>
    <property type="match status" value="1"/>
</dbReference>
<dbReference type="InterPro" id="IPR029308">
    <property type="entry name" value="FANCI_S1"/>
</dbReference>
<dbReference type="InterPro" id="IPR016024">
    <property type="entry name" value="ARM-type_fold"/>
</dbReference>
<dbReference type="InterPro" id="IPR029315">
    <property type="entry name" value="FANCI_S2"/>
</dbReference>
<evidence type="ECO:0000259" key="5">
    <source>
        <dbReference type="Pfam" id="PF14680"/>
    </source>
</evidence>
<gene>
    <name evidence="6" type="ORF">CYY_006110</name>
</gene>
<feature type="region of interest" description="Disordered" evidence="1">
    <location>
        <begin position="1"/>
        <end position="240"/>
    </location>
</feature>
<dbReference type="Pfam" id="PF14680">
    <property type="entry name" value="FANCI_HD2"/>
    <property type="match status" value="1"/>
</dbReference>
<name>A0A8J4V3H9_9MYCE</name>
<dbReference type="OrthoDB" id="6422525at2759"/>
<dbReference type="Pfam" id="PF14675">
    <property type="entry name" value="FANCI_S1"/>
    <property type="match status" value="1"/>
</dbReference>
<dbReference type="GO" id="GO:0006281">
    <property type="term" value="P:DNA repair"/>
    <property type="evidence" value="ECO:0007669"/>
    <property type="project" value="InterPro"/>
</dbReference>
<accession>A0A8J4V3H9</accession>
<protein>
    <submittedName>
        <fullName evidence="6">Uncharacterized protein</fullName>
    </submittedName>
</protein>
<feature type="domain" description="FANCI solenoid 2" evidence="3">
    <location>
        <begin position="609"/>
        <end position="759"/>
    </location>
</feature>
<feature type="domain" description="FANCI solenoid 1" evidence="2">
    <location>
        <begin position="343"/>
        <end position="512"/>
    </location>
</feature>
<sequence>MKKLRKQNSISGDVYNLDDHLHEPILGEPDLDYPDADEFLNSDLDEEDIRIVHTDKDKKKKKKKTSRTSFIFQLDSEEAEETDFEDNDEEEVDPEEELGEDIGDEDEDDLDLEEDDDLDGFIDEEVEEEEEEGGEEEEEDNDEDYVSETETKKKKKSKSKKDKKDKKETKKERKERKKKEKKDKKERKKKEKKSKKKKGNDGNDDNGEEEQEEEQDELNDIDSSQAVRDDGKRQKKKTKDKGVAIDMFDEKIINAYNKVKENSNNNMFGTQLNNNISMEYDELTDGLSSLYESASSETILLYLDNRIDSRKPLFDYIRAMLFAIDDNQDDDLSIKAGERAELIELLLGVIIETKKGLQEKDLTQCMELLLTEIDGLDKQFYRKVINLIAENISTVDKPQKLTLLPKCLELLSIVDPLVEEFKATTIRNISSSSWSKNLFFPIISMLSDILSLGKGNLDLIIQKVSNSMETIHKDDLPSLVNHFLMLSSHGLKGKILFIISEYFSNWEAQQEDIHLDGQILFMESLIIGELNMAMRKDMDLGKEFLKLKLKISCFNIGILLSMIKIPRFKTQAQDLLKTLTTANVKISYELTSKLFLETARMTSHGWDHILESFVYFAIHLINSNALAINETIKSLRLLGKDILFELFQLHDIIQEKVIDEIMTHIITIKSENLQSTWFLLLTRISNENPQSLGRSVPKIKESFDYLQHFSPNTVRQLISAFDPILVQYPSFMNGIFITLKKSMFARDLESRSASIIGFLQILKNLTASNSINNDGSTAVANQYKPLISEIFGIIKRSLTQQANIRTILYSGLEDLVSSCPMSCNSVCELLLSQFDQYIPDSDSNSRSPILLPRCIEIKEGNAVNIIEPFDKLVHCIQFCITKAGESEEPNIVSLCGKFSTFIESVNRADLKDYDMSVSANGSEKLASFCSILIGTLESLIEYHAVRNEPLESILKFFETYTLAKTLQLENQQQIHSNNISSSRSKKKKDKDADMDQDEDDNNNNNNNDEDDENNNNNNSNGKKGAKPTTTAKKATDSSTKKAILEQDSFSTTCLSNLFSMLSKTSLGERRNTKKFTLFLFGTTHSILQKISSQAKNQKKLLESRKHMVQSKEYYRFFNSIIPSIFHEIFSNNWVESPGSDGSKQKKQNHTQSHSIHTVALQCFDLIIQYVYDNDSYHTMNQLLSPIIKAYNDDAGEIAISNKGVMGSIEGTVKIIQNIIASNIKFESDVEIISSSLSTLCKYLVTNNQSRPAVEDLFNFIKTILQKETILSHSLACHFINLLISIERSVDFTFSKHVYVLLGAIEKDDEVNIRNAETLPIDKLPKRPSPSFNDKTISHIINLLLSVQETTMDKCKEDIIVLKKQWSPSLNEKEKDDISNLVLGICEILHSVCQVLVVLSSCKINGPPREKFLKSIKKFFLTLISLVSMITLYTMHTESLNALILLSSLLSSNTQDFMHWTDNSINENSKSTTKLSVIDKARINRESKLMPIITFTLEKYESTVIKYEKKLKITKHLGKHFKQSKSREFVIETDLLSKKLNNEDENDNNNDSDPDYDENVNSKSKKRKVAAKPKASTSKKQPATKKRK</sequence>
<evidence type="ECO:0000259" key="4">
    <source>
        <dbReference type="Pfam" id="PF14678"/>
    </source>
</evidence>
<feature type="compositionally biased region" description="Acidic residues" evidence="1">
    <location>
        <begin position="75"/>
        <end position="147"/>
    </location>
</feature>
<dbReference type="PANTHER" id="PTHR21818">
    <property type="entry name" value="BC025462 PROTEIN"/>
    <property type="match status" value="1"/>
</dbReference>
<evidence type="ECO:0000256" key="1">
    <source>
        <dbReference type="SAM" id="MobiDB-lite"/>
    </source>
</evidence>
<feature type="region of interest" description="Disordered" evidence="1">
    <location>
        <begin position="1540"/>
        <end position="1587"/>
    </location>
</feature>
<feature type="compositionally biased region" description="Acidic residues" evidence="1">
    <location>
        <begin position="202"/>
        <end position="220"/>
    </location>
</feature>
<dbReference type="InterPro" id="IPR029312">
    <property type="entry name" value="FANCI_HD2"/>
</dbReference>
<feature type="compositionally biased region" description="Acidic residues" evidence="1">
    <location>
        <begin position="29"/>
        <end position="48"/>
    </location>
</feature>
<dbReference type="EMBL" id="AJWJ01000267">
    <property type="protein sequence ID" value="KAF2072587.1"/>
    <property type="molecule type" value="Genomic_DNA"/>
</dbReference>
<dbReference type="Pfam" id="PF14678">
    <property type="entry name" value="FANCI_S4"/>
    <property type="match status" value="1"/>
</dbReference>
<dbReference type="InterPro" id="IPR026171">
    <property type="entry name" value="FANCI"/>
</dbReference>
<feature type="domain" description="FANCI helical" evidence="5">
    <location>
        <begin position="778"/>
        <end position="961"/>
    </location>
</feature>
<dbReference type="InterPro" id="IPR029314">
    <property type="entry name" value="FANCI_S4"/>
</dbReference>